<gene>
    <name evidence="1" type="ORF">O6H91_15G049000</name>
</gene>
<sequence length="552" mass="62592">MYMHRERAKVRGGREIEREREREREMAESDGETRQGDPPSDETQDIEEDLRDLVEPVSSWGRLVPIDKQFPVVELQDGEFKICRENVGGDKRVSRVHCKIWRDPPGKVYIKNLSSNGTVVRGLLLQKNEDANLSSGDEIILGLNAPGFPIYIFQLLEESQRQNKKRTFETIKADTVADTDESGSDHKQQMVAAKNIDSFKCSICLSIWHDTVSVAPCLHSFCNSCFSDWYRQSKSQFGACSCPQCRVPVISVARNHTLCNLVEEILVNDPSLRRPREDIERMEKAAMIKSDFMKLADGESPISSTEGFMNGDTEADEEDPDIVICRQCENGDHTNELPTTSTFRCSPETNHLTCIACALPLPERPDIDVPQKCIACSRVFCDAYWLSENIPVGPIGCPTGLKLQSMHSREVFDIPSGAFQGNTIEQDITRRYIAEHRLTITNLVQEWSHKLDTGEIDRPTFTQTPLTSDSPLCDNCADFIVQHLFYKFRLSVPKSKCVLYKVVPDATKLYELPPDAAGRIDCWYGYRCRTQLHKESHARKLNHVCEPARQPT</sequence>
<reference evidence="2" key="1">
    <citation type="journal article" date="2024" name="Proc. Natl. Acad. Sci. U.S.A.">
        <title>Extraordinary preservation of gene collinearity over three hundred million years revealed in homosporous lycophytes.</title>
        <authorList>
            <person name="Li C."/>
            <person name="Wickell D."/>
            <person name="Kuo L.Y."/>
            <person name="Chen X."/>
            <person name="Nie B."/>
            <person name="Liao X."/>
            <person name="Peng D."/>
            <person name="Ji J."/>
            <person name="Jenkins J."/>
            <person name="Williams M."/>
            <person name="Shu S."/>
            <person name="Plott C."/>
            <person name="Barry K."/>
            <person name="Rajasekar S."/>
            <person name="Grimwood J."/>
            <person name="Han X."/>
            <person name="Sun S."/>
            <person name="Hou Z."/>
            <person name="He W."/>
            <person name="Dai G."/>
            <person name="Sun C."/>
            <person name="Schmutz J."/>
            <person name="Leebens-Mack J.H."/>
            <person name="Li F.W."/>
            <person name="Wang L."/>
        </authorList>
    </citation>
    <scope>NUCLEOTIDE SEQUENCE [LARGE SCALE GENOMIC DNA]</scope>
    <source>
        <strain evidence="2">cv. PW_Plant_1</strain>
    </source>
</reference>
<organism evidence="1 2">
    <name type="scientific">Diphasiastrum complanatum</name>
    <name type="common">Issler's clubmoss</name>
    <name type="synonym">Lycopodium complanatum</name>
    <dbReference type="NCBI Taxonomy" id="34168"/>
    <lineage>
        <taxon>Eukaryota</taxon>
        <taxon>Viridiplantae</taxon>
        <taxon>Streptophyta</taxon>
        <taxon>Embryophyta</taxon>
        <taxon>Tracheophyta</taxon>
        <taxon>Lycopodiopsida</taxon>
        <taxon>Lycopodiales</taxon>
        <taxon>Lycopodiaceae</taxon>
        <taxon>Lycopodioideae</taxon>
        <taxon>Diphasiastrum</taxon>
    </lineage>
</organism>
<keyword evidence="2" id="KW-1185">Reference proteome</keyword>
<dbReference type="Proteomes" id="UP001162992">
    <property type="component" value="Chromosome 15"/>
</dbReference>
<name>A0ACC2BI76_DIPCM</name>
<evidence type="ECO:0000313" key="2">
    <source>
        <dbReference type="Proteomes" id="UP001162992"/>
    </source>
</evidence>
<protein>
    <submittedName>
        <fullName evidence="1">Uncharacterized protein</fullName>
    </submittedName>
</protein>
<evidence type="ECO:0000313" key="1">
    <source>
        <dbReference type="EMBL" id="KAJ7529415.1"/>
    </source>
</evidence>
<comment type="caution">
    <text evidence="1">The sequence shown here is derived from an EMBL/GenBank/DDBJ whole genome shotgun (WGS) entry which is preliminary data.</text>
</comment>
<dbReference type="EMBL" id="CM055106">
    <property type="protein sequence ID" value="KAJ7529415.1"/>
    <property type="molecule type" value="Genomic_DNA"/>
</dbReference>
<accession>A0ACC2BI76</accession>
<proteinExistence type="predicted"/>